<dbReference type="InterPro" id="IPR045057">
    <property type="entry name" value="Gcn5-rel_NAT"/>
</dbReference>
<comment type="caution">
    <text evidence="2">The sequence shown here is derived from an EMBL/GenBank/DDBJ whole genome shotgun (WGS) entry which is preliminary data.</text>
</comment>
<gene>
    <name evidence="2" type="ORF">HNR46_001264</name>
</gene>
<dbReference type="AlphaFoldDB" id="A0A840VAR2"/>
<protein>
    <recommendedName>
        <fullName evidence="1">N-acetyltransferase domain-containing protein</fullName>
    </recommendedName>
</protein>
<feature type="domain" description="N-acetyltransferase" evidence="1">
    <location>
        <begin position="5"/>
        <end position="90"/>
    </location>
</feature>
<dbReference type="PROSITE" id="PS51729">
    <property type="entry name" value="GNAT_YJDJ"/>
    <property type="match status" value="1"/>
</dbReference>
<dbReference type="SUPFAM" id="SSF55729">
    <property type="entry name" value="Acyl-CoA N-acyltransferases (Nat)"/>
    <property type="match status" value="1"/>
</dbReference>
<dbReference type="PANTHER" id="PTHR31435:SF10">
    <property type="entry name" value="BSR4717 PROTEIN"/>
    <property type="match status" value="1"/>
</dbReference>
<evidence type="ECO:0000259" key="1">
    <source>
        <dbReference type="PROSITE" id="PS51729"/>
    </source>
</evidence>
<dbReference type="Gene3D" id="3.40.630.30">
    <property type="match status" value="1"/>
</dbReference>
<keyword evidence="3" id="KW-1185">Reference proteome</keyword>
<proteinExistence type="predicted"/>
<evidence type="ECO:0000313" key="3">
    <source>
        <dbReference type="Proteomes" id="UP000557717"/>
    </source>
</evidence>
<dbReference type="PANTHER" id="PTHR31435">
    <property type="entry name" value="PROTEIN NATD1"/>
    <property type="match status" value="1"/>
</dbReference>
<dbReference type="Proteomes" id="UP000557717">
    <property type="component" value="Unassembled WGS sequence"/>
</dbReference>
<dbReference type="Pfam" id="PF14542">
    <property type="entry name" value="Acetyltransf_CG"/>
    <property type="match status" value="1"/>
</dbReference>
<dbReference type="InterPro" id="IPR031165">
    <property type="entry name" value="GNAT_YJDJ"/>
</dbReference>
<evidence type="ECO:0000313" key="2">
    <source>
        <dbReference type="EMBL" id="MBB5351030.1"/>
    </source>
</evidence>
<dbReference type="EMBL" id="JACHFD010000005">
    <property type="protein sequence ID" value="MBB5351030.1"/>
    <property type="molecule type" value="Genomic_DNA"/>
</dbReference>
<sequence>MTQVIDSPERQRFELTERGLLAFATYRLDGDLLILPHVEAHPDLRGQGTAGRLMEGVVAHAKARQLQIRPVCGYAVAWLQRHPEHRDLVAS</sequence>
<dbReference type="RefSeq" id="WP_184016847.1">
    <property type="nucleotide sequence ID" value="NZ_JACHFD010000005.1"/>
</dbReference>
<dbReference type="InterPro" id="IPR016181">
    <property type="entry name" value="Acyl_CoA_acyltransferase"/>
</dbReference>
<name>A0A840VAR2_9BACT</name>
<accession>A0A840VAR2</accession>
<reference evidence="2 3" key="1">
    <citation type="submission" date="2020-08" db="EMBL/GenBank/DDBJ databases">
        <title>Genomic Encyclopedia of Type Strains, Phase IV (KMG-IV): sequencing the most valuable type-strain genomes for metagenomic binning, comparative biology and taxonomic classification.</title>
        <authorList>
            <person name="Goeker M."/>
        </authorList>
    </citation>
    <scope>NUCLEOTIDE SEQUENCE [LARGE SCALE GENOMIC DNA]</scope>
    <source>
        <strain evidence="2 3">YC6886</strain>
    </source>
</reference>
<organism evidence="2 3">
    <name type="scientific">Haloferula luteola</name>
    <dbReference type="NCBI Taxonomy" id="595692"/>
    <lineage>
        <taxon>Bacteria</taxon>
        <taxon>Pseudomonadati</taxon>
        <taxon>Verrucomicrobiota</taxon>
        <taxon>Verrucomicrobiia</taxon>
        <taxon>Verrucomicrobiales</taxon>
        <taxon>Verrucomicrobiaceae</taxon>
        <taxon>Haloferula</taxon>
    </lineage>
</organism>